<dbReference type="Proteomes" id="UP001219355">
    <property type="component" value="Chromosome 1"/>
</dbReference>
<gene>
    <name evidence="2" type="ORF">PRK78_002081</name>
</gene>
<protein>
    <submittedName>
        <fullName evidence="2">Uncharacterized protein</fullName>
    </submittedName>
</protein>
<feature type="compositionally biased region" description="Polar residues" evidence="1">
    <location>
        <begin position="1"/>
        <end position="21"/>
    </location>
</feature>
<feature type="compositionally biased region" description="Low complexity" evidence="1">
    <location>
        <begin position="178"/>
        <end position="194"/>
    </location>
</feature>
<evidence type="ECO:0000313" key="2">
    <source>
        <dbReference type="EMBL" id="WEW56633.1"/>
    </source>
</evidence>
<keyword evidence="3" id="KW-1185">Reference proteome</keyword>
<accession>A0AAF0DE99</accession>
<proteinExistence type="predicted"/>
<organism evidence="2 3">
    <name type="scientific">Emydomyces testavorans</name>
    <dbReference type="NCBI Taxonomy" id="2070801"/>
    <lineage>
        <taxon>Eukaryota</taxon>
        <taxon>Fungi</taxon>
        <taxon>Dikarya</taxon>
        <taxon>Ascomycota</taxon>
        <taxon>Pezizomycotina</taxon>
        <taxon>Eurotiomycetes</taxon>
        <taxon>Eurotiomycetidae</taxon>
        <taxon>Onygenales</taxon>
        <taxon>Nannizziopsiaceae</taxon>
        <taxon>Emydomyces</taxon>
    </lineage>
</organism>
<feature type="region of interest" description="Disordered" evidence="1">
    <location>
        <begin position="1"/>
        <end position="72"/>
    </location>
</feature>
<feature type="region of interest" description="Disordered" evidence="1">
    <location>
        <begin position="334"/>
        <end position="415"/>
    </location>
</feature>
<reference evidence="2" key="1">
    <citation type="submission" date="2023-03" db="EMBL/GenBank/DDBJ databases">
        <title>Emydomyces testavorans Genome Sequence.</title>
        <authorList>
            <person name="Hoyer L."/>
        </authorList>
    </citation>
    <scope>NUCLEOTIDE SEQUENCE</scope>
    <source>
        <strain evidence="2">16-2883</strain>
    </source>
</reference>
<feature type="region of interest" description="Disordered" evidence="1">
    <location>
        <begin position="163"/>
        <end position="199"/>
    </location>
</feature>
<dbReference type="AlphaFoldDB" id="A0AAF0DE99"/>
<evidence type="ECO:0000313" key="3">
    <source>
        <dbReference type="Proteomes" id="UP001219355"/>
    </source>
</evidence>
<sequence length="520" mass="57005">MTTWTEEVGNSVTKGPTSLTPTEPPRAFFSDPMAGYDSMRTSPRATPRDLPTLDNTSEPALTPREISGNFVDGPEVLRPAVLTPKQPTRRLPLHLKSEESTLSFQPTHRRARTDLFSSSRNTFIRPDALEDVRLSTDEQAPKLKSDHGNKLFAGLFQGESAPIRLGIVPSPSKEKDPTSGGSSPTTQSRPSSPTKKMAVTSSLKNIAYSNPFSIFSAKPQQEQLSNMPEPANDEFLNLDINATLFRAEMSDLPPEEALFNFQRNAENLVRRLQSAYKLRTFALHQALAEKVEQKEELEETQSRLQNMKSQLDGMAAKALEQDKEMKALAEELKLERQKRQQEDEARRRSIMIVKKPDDFPDAAGTQTSPARRHTKNSSGASVSGDSGFESADESISESVFSKRTDDTVPTRPASVISPTLDAVPCASMISTPSTYQPWPSKSKITPPSRSSTYDKVLKGISAAGSSLSNFTASKCPNCHGAKVSDPGHVTTILQAENRVLKTRITELETAVEDCITLVGG</sequence>
<feature type="region of interest" description="Disordered" evidence="1">
    <location>
        <begin position="85"/>
        <end position="106"/>
    </location>
</feature>
<name>A0AAF0DE99_9EURO</name>
<feature type="compositionally biased region" description="Basic and acidic residues" evidence="1">
    <location>
        <begin position="334"/>
        <end position="347"/>
    </location>
</feature>
<dbReference type="EMBL" id="CP120627">
    <property type="protein sequence ID" value="WEW56633.1"/>
    <property type="molecule type" value="Genomic_DNA"/>
</dbReference>
<evidence type="ECO:0000256" key="1">
    <source>
        <dbReference type="SAM" id="MobiDB-lite"/>
    </source>
</evidence>